<name>A0A7G5H1K0_9BACT</name>
<dbReference type="InterPro" id="IPR014914">
    <property type="entry name" value="RES_dom"/>
</dbReference>
<dbReference type="EMBL" id="CP059732">
    <property type="protein sequence ID" value="QMW04992.1"/>
    <property type="molecule type" value="Genomic_DNA"/>
</dbReference>
<gene>
    <name evidence="2" type="ORF">H3H32_08905</name>
</gene>
<dbReference type="SMART" id="SM00953">
    <property type="entry name" value="RES"/>
    <property type="match status" value="1"/>
</dbReference>
<keyword evidence="3" id="KW-1185">Reference proteome</keyword>
<dbReference type="RefSeq" id="WP_182462341.1">
    <property type="nucleotide sequence ID" value="NZ_CP059732.1"/>
</dbReference>
<evidence type="ECO:0000313" key="3">
    <source>
        <dbReference type="Proteomes" id="UP000515369"/>
    </source>
</evidence>
<dbReference type="Proteomes" id="UP000515369">
    <property type="component" value="Chromosome"/>
</dbReference>
<reference evidence="2 3" key="1">
    <citation type="submission" date="2020-07" db="EMBL/GenBank/DDBJ databases">
        <title>Spirosoma foliorum sp. nov., isolated from the leaves on the Nejang mountain Korea, Republic of.</title>
        <authorList>
            <person name="Ho H."/>
            <person name="Lee Y.-J."/>
            <person name="Nurcahyanto D.-A."/>
            <person name="Kim S.-G."/>
        </authorList>
    </citation>
    <scope>NUCLEOTIDE SEQUENCE [LARGE SCALE GENOMIC DNA]</scope>
    <source>
        <strain evidence="2 3">PL0136</strain>
    </source>
</reference>
<feature type="domain" description="RES" evidence="1">
    <location>
        <begin position="12"/>
        <end position="138"/>
    </location>
</feature>
<dbReference type="Pfam" id="PF08808">
    <property type="entry name" value="RES"/>
    <property type="match status" value="1"/>
</dbReference>
<evidence type="ECO:0000259" key="1">
    <source>
        <dbReference type="SMART" id="SM00953"/>
    </source>
</evidence>
<organism evidence="2 3">
    <name type="scientific">Spirosoma foliorum</name>
    <dbReference type="NCBI Taxonomy" id="2710596"/>
    <lineage>
        <taxon>Bacteria</taxon>
        <taxon>Pseudomonadati</taxon>
        <taxon>Bacteroidota</taxon>
        <taxon>Cytophagia</taxon>
        <taxon>Cytophagales</taxon>
        <taxon>Cytophagaceae</taxon>
        <taxon>Spirosoma</taxon>
    </lineage>
</organism>
<proteinExistence type="predicted"/>
<evidence type="ECO:0000313" key="2">
    <source>
        <dbReference type="EMBL" id="QMW04992.1"/>
    </source>
</evidence>
<accession>A0A7G5H1K0</accession>
<sequence length="150" mass="17291">MEVFRISKDVHAYSLRSSGSANRWNTKGQQVIYTGASRSLSSLELVVHRGVIQPTSSYKVMVISIADDDYLMRTIHLKELPANWRTLAGYSALQKIGSDWYTSQESLLLKVPSAIIIYEYNYIINTEHPDFSQHVQLVRTEDYFWDSRLL</sequence>
<dbReference type="KEGG" id="sfol:H3H32_08905"/>
<protein>
    <submittedName>
        <fullName evidence="2">RES family NAD+ phosphorylase</fullName>
    </submittedName>
</protein>
<dbReference type="AlphaFoldDB" id="A0A7G5H1K0"/>